<dbReference type="InterPro" id="IPR003594">
    <property type="entry name" value="HATPase_dom"/>
</dbReference>
<dbReference type="InterPro" id="IPR003661">
    <property type="entry name" value="HisK_dim/P_dom"/>
</dbReference>
<evidence type="ECO:0000256" key="6">
    <source>
        <dbReference type="ARBA" id="ARBA00022777"/>
    </source>
</evidence>
<keyword evidence="6" id="KW-0418">Kinase</keyword>
<evidence type="ECO:0000256" key="1">
    <source>
        <dbReference type="ARBA" id="ARBA00000085"/>
    </source>
</evidence>
<dbReference type="InterPro" id="IPR000700">
    <property type="entry name" value="PAS-assoc_C"/>
</dbReference>
<evidence type="ECO:0000256" key="3">
    <source>
        <dbReference type="ARBA" id="ARBA00022553"/>
    </source>
</evidence>
<feature type="transmembrane region" description="Helical" evidence="9">
    <location>
        <begin position="85"/>
        <end position="106"/>
    </location>
</feature>
<keyword evidence="9" id="KW-1133">Transmembrane helix</keyword>
<sequence length="600" mass="67859">MLLFMNKGKCNMNMEDYIYSCRILISIWEKFLKGALKVCMIKQHITARNWSLYQLALVYHIIAIFIIGANFYFIHPLAYVQDHPLIGLFIDFILFGSILALALFGIKVLKKRESSINETAKRYKSLYDNHPDSIISFSLDGEVLSANHGLESLLGLARETSMLTSFIPMINPPDLLKALHHFQVASAGMSQNFEAAFVHQKGYPIQSNVTFVPTMVDGSIVGVFAILKDLTEVKEQKKVIDKLYKQNQLILNSVSEGIYGIDMSGRTIFWNKAAEAITGWKVDEMLGRQIHNLIRPVKSDGTLYPPEESPILNTILNHEVSDMQEDMFWRKDETTFPVMYMSSPMLEGKGQLLGTVITFKDITELKKTQELLIKSDKLSAVGQLAAGVAHEIRNPLTALKGFLQLLKTNNEKEKYYIEIMQNELKRIEFIVNEFLIVSKPQATHFVTQTLDSIVTSTIELLQPQALLDNIQIEAELMPDLPPVSCDEHQLKQVFINIMKNALEAMPLGGTMRIQALLDNNRNYITIRFIDQGCGISPERLPKLGEPFYSTKEKGTGLGLMVCFRIIEAHGGFMEIRSKLEEGTTVEIKLPSTQSSHEREC</sequence>
<dbReference type="Proteomes" id="UP000616779">
    <property type="component" value="Unassembled WGS sequence"/>
</dbReference>
<proteinExistence type="predicted"/>
<reference evidence="13 14" key="1">
    <citation type="submission" date="2019-10" db="EMBL/GenBank/DDBJ databases">
        <title>Description of Paenibacillus terrestris sp. nov.</title>
        <authorList>
            <person name="Carlier A."/>
            <person name="Qi S."/>
        </authorList>
    </citation>
    <scope>NUCLEOTIDE SEQUENCE [LARGE SCALE GENOMIC DNA]</scope>
    <source>
        <strain evidence="13 14">LMG 31458</strain>
    </source>
</reference>
<evidence type="ECO:0000313" key="13">
    <source>
        <dbReference type="EMBL" id="NOU70596.1"/>
    </source>
</evidence>
<keyword evidence="8" id="KW-0902">Two-component regulatory system</keyword>
<dbReference type="InterPro" id="IPR001610">
    <property type="entry name" value="PAC"/>
</dbReference>
<evidence type="ECO:0000256" key="5">
    <source>
        <dbReference type="ARBA" id="ARBA00022741"/>
    </source>
</evidence>
<keyword evidence="9" id="KW-0472">Membrane</keyword>
<dbReference type="SMART" id="SM00086">
    <property type="entry name" value="PAC"/>
    <property type="match status" value="2"/>
</dbReference>
<comment type="catalytic activity">
    <reaction evidence="1">
        <text>ATP + protein L-histidine = ADP + protein N-phospho-L-histidine.</text>
        <dbReference type="EC" id="2.7.13.3"/>
    </reaction>
</comment>
<dbReference type="NCBIfam" id="TIGR00229">
    <property type="entry name" value="sensory_box"/>
    <property type="match status" value="2"/>
</dbReference>
<dbReference type="SUPFAM" id="SSF47384">
    <property type="entry name" value="Homodimeric domain of signal transducing histidine kinase"/>
    <property type="match status" value="1"/>
</dbReference>
<evidence type="ECO:0000313" key="14">
    <source>
        <dbReference type="Proteomes" id="UP000616779"/>
    </source>
</evidence>
<dbReference type="Pfam" id="PF00512">
    <property type="entry name" value="HisKA"/>
    <property type="match status" value="1"/>
</dbReference>
<organism evidence="13 14">
    <name type="scientific">Paenibacillus phytorum</name>
    <dbReference type="NCBI Taxonomy" id="2654977"/>
    <lineage>
        <taxon>Bacteria</taxon>
        <taxon>Bacillati</taxon>
        <taxon>Bacillota</taxon>
        <taxon>Bacilli</taxon>
        <taxon>Bacillales</taxon>
        <taxon>Paenibacillaceae</taxon>
        <taxon>Paenibacillus</taxon>
    </lineage>
</organism>
<dbReference type="InterPro" id="IPR005467">
    <property type="entry name" value="His_kinase_dom"/>
</dbReference>
<dbReference type="SMART" id="SM00388">
    <property type="entry name" value="HisKA"/>
    <property type="match status" value="1"/>
</dbReference>
<dbReference type="Gene3D" id="1.10.287.130">
    <property type="match status" value="1"/>
</dbReference>
<comment type="caution">
    <text evidence="13">The sequence shown here is derived from an EMBL/GenBank/DDBJ whole genome shotgun (WGS) entry which is preliminary data.</text>
</comment>
<feature type="domain" description="PAS" evidence="11">
    <location>
        <begin position="119"/>
        <end position="174"/>
    </location>
</feature>
<feature type="transmembrane region" description="Helical" evidence="9">
    <location>
        <begin position="50"/>
        <end position="73"/>
    </location>
</feature>
<dbReference type="SMART" id="SM00387">
    <property type="entry name" value="HATPase_c"/>
    <property type="match status" value="1"/>
</dbReference>
<dbReference type="CDD" id="cd00130">
    <property type="entry name" value="PAS"/>
    <property type="match status" value="2"/>
</dbReference>
<evidence type="ECO:0000256" key="4">
    <source>
        <dbReference type="ARBA" id="ARBA00022679"/>
    </source>
</evidence>
<dbReference type="Gene3D" id="3.30.565.10">
    <property type="entry name" value="Histidine kinase-like ATPase, C-terminal domain"/>
    <property type="match status" value="1"/>
</dbReference>
<evidence type="ECO:0000259" key="10">
    <source>
        <dbReference type="PROSITE" id="PS50109"/>
    </source>
</evidence>
<dbReference type="PROSITE" id="PS50109">
    <property type="entry name" value="HIS_KIN"/>
    <property type="match status" value="1"/>
</dbReference>
<dbReference type="InterPro" id="IPR004358">
    <property type="entry name" value="Sig_transdc_His_kin-like_C"/>
</dbReference>
<dbReference type="PROSITE" id="PS50113">
    <property type="entry name" value="PAC"/>
    <property type="match status" value="1"/>
</dbReference>
<dbReference type="Gene3D" id="3.30.450.20">
    <property type="entry name" value="PAS domain"/>
    <property type="match status" value="2"/>
</dbReference>
<dbReference type="InterPro" id="IPR035965">
    <property type="entry name" value="PAS-like_dom_sf"/>
</dbReference>
<accession>A0ABX1XRC2</accession>
<evidence type="ECO:0000256" key="7">
    <source>
        <dbReference type="ARBA" id="ARBA00022840"/>
    </source>
</evidence>
<dbReference type="PROSITE" id="PS50112">
    <property type="entry name" value="PAS"/>
    <property type="match status" value="2"/>
</dbReference>
<dbReference type="EC" id="2.7.13.3" evidence="2"/>
<dbReference type="SMART" id="SM00091">
    <property type="entry name" value="PAS"/>
    <property type="match status" value="2"/>
</dbReference>
<dbReference type="PANTHER" id="PTHR43065:SF34">
    <property type="entry name" value="SPORULATION KINASE A"/>
    <property type="match status" value="1"/>
</dbReference>
<feature type="domain" description="PAC" evidence="12">
    <location>
        <begin position="322"/>
        <end position="374"/>
    </location>
</feature>
<dbReference type="InterPro" id="IPR013767">
    <property type="entry name" value="PAS_fold"/>
</dbReference>
<evidence type="ECO:0000256" key="2">
    <source>
        <dbReference type="ARBA" id="ARBA00012438"/>
    </source>
</evidence>
<keyword evidence="3" id="KW-0597">Phosphoprotein</keyword>
<dbReference type="PRINTS" id="PR00344">
    <property type="entry name" value="BCTRLSENSOR"/>
</dbReference>
<dbReference type="Pfam" id="PF02518">
    <property type="entry name" value="HATPase_c"/>
    <property type="match status" value="1"/>
</dbReference>
<dbReference type="EMBL" id="WHOA01000023">
    <property type="protein sequence ID" value="NOU70596.1"/>
    <property type="molecule type" value="Genomic_DNA"/>
</dbReference>
<dbReference type="InterPro" id="IPR000014">
    <property type="entry name" value="PAS"/>
</dbReference>
<name>A0ABX1XRC2_9BACL</name>
<evidence type="ECO:0000259" key="12">
    <source>
        <dbReference type="PROSITE" id="PS50113"/>
    </source>
</evidence>
<dbReference type="SUPFAM" id="SSF55874">
    <property type="entry name" value="ATPase domain of HSP90 chaperone/DNA topoisomerase II/histidine kinase"/>
    <property type="match status" value="1"/>
</dbReference>
<dbReference type="InterPro" id="IPR036890">
    <property type="entry name" value="HATPase_C_sf"/>
</dbReference>
<keyword evidence="4" id="KW-0808">Transferase</keyword>
<dbReference type="PANTHER" id="PTHR43065">
    <property type="entry name" value="SENSOR HISTIDINE KINASE"/>
    <property type="match status" value="1"/>
</dbReference>
<feature type="domain" description="Histidine kinase" evidence="10">
    <location>
        <begin position="387"/>
        <end position="593"/>
    </location>
</feature>
<dbReference type="InterPro" id="IPR036097">
    <property type="entry name" value="HisK_dim/P_sf"/>
</dbReference>
<keyword evidence="14" id="KW-1185">Reference proteome</keyword>
<keyword evidence="5" id="KW-0547">Nucleotide-binding</keyword>
<dbReference type="CDD" id="cd00082">
    <property type="entry name" value="HisKA"/>
    <property type="match status" value="1"/>
</dbReference>
<protein>
    <recommendedName>
        <fullName evidence="2">histidine kinase</fullName>
        <ecNumber evidence="2">2.7.13.3</ecNumber>
    </recommendedName>
</protein>
<gene>
    <name evidence="13" type="ORF">GC098_03935</name>
</gene>
<evidence type="ECO:0000256" key="9">
    <source>
        <dbReference type="SAM" id="Phobius"/>
    </source>
</evidence>
<dbReference type="Pfam" id="PF00989">
    <property type="entry name" value="PAS"/>
    <property type="match status" value="2"/>
</dbReference>
<dbReference type="SUPFAM" id="SSF55785">
    <property type="entry name" value="PYP-like sensor domain (PAS domain)"/>
    <property type="match status" value="2"/>
</dbReference>
<keyword evidence="9" id="KW-0812">Transmembrane</keyword>
<feature type="domain" description="PAS" evidence="11">
    <location>
        <begin position="243"/>
        <end position="296"/>
    </location>
</feature>
<evidence type="ECO:0000259" key="11">
    <source>
        <dbReference type="PROSITE" id="PS50112"/>
    </source>
</evidence>
<evidence type="ECO:0000256" key="8">
    <source>
        <dbReference type="ARBA" id="ARBA00023012"/>
    </source>
</evidence>
<keyword evidence="7" id="KW-0067">ATP-binding</keyword>
<dbReference type="CDD" id="cd00075">
    <property type="entry name" value="HATPase"/>
    <property type="match status" value="1"/>
</dbReference>